<comment type="caution">
    <text evidence="2">The sequence shown here is derived from an EMBL/GenBank/DDBJ whole genome shotgun (WGS) entry which is preliminary data.</text>
</comment>
<gene>
    <name evidence="2" type="ORF">O181_031290</name>
</gene>
<dbReference type="AlphaFoldDB" id="A0A9Q3H716"/>
<protein>
    <submittedName>
        <fullName evidence="2">Uncharacterized protein</fullName>
    </submittedName>
</protein>
<feature type="region of interest" description="Disordered" evidence="1">
    <location>
        <begin position="27"/>
        <end position="135"/>
    </location>
</feature>
<accession>A0A9Q3H716</accession>
<organism evidence="2 3">
    <name type="scientific">Austropuccinia psidii MF-1</name>
    <dbReference type="NCBI Taxonomy" id="1389203"/>
    <lineage>
        <taxon>Eukaryota</taxon>
        <taxon>Fungi</taxon>
        <taxon>Dikarya</taxon>
        <taxon>Basidiomycota</taxon>
        <taxon>Pucciniomycotina</taxon>
        <taxon>Pucciniomycetes</taxon>
        <taxon>Pucciniales</taxon>
        <taxon>Sphaerophragmiaceae</taxon>
        <taxon>Austropuccinia</taxon>
    </lineage>
</organism>
<feature type="compositionally biased region" description="Acidic residues" evidence="1">
    <location>
        <begin position="88"/>
        <end position="102"/>
    </location>
</feature>
<sequence length="135" mass="14434">MPVQHSPPAKNTRSQRNTAVLTLTARVPLDRTPSVHQISANLDRGPPMEVAAPSRKGGMKSRRSRSFSGLLGGYPGMSEGERGRIGEVEYEEGEESVEEEDSVEIKVGDALANAPEVPQGSNLAPTNQPLVSQSD</sequence>
<keyword evidence="3" id="KW-1185">Reference proteome</keyword>
<dbReference type="Proteomes" id="UP000765509">
    <property type="component" value="Unassembled WGS sequence"/>
</dbReference>
<evidence type="ECO:0000313" key="2">
    <source>
        <dbReference type="EMBL" id="MBW0491575.1"/>
    </source>
</evidence>
<proteinExistence type="predicted"/>
<reference evidence="2" key="1">
    <citation type="submission" date="2021-03" db="EMBL/GenBank/DDBJ databases">
        <title>Draft genome sequence of rust myrtle Austropuccinia psidii MF-1, a brazilian biotype.</title>
        <authorList>
            <person name="Quecine M.C."/>
            <person name="Pachon D.M.R."/>
            <person name="Bonatelli M.L."/>
            <person name="Correr F.H."/>
            <person name="Franceschini L.M."/>
            <person name="Leite T.F."/>
            <person name="Margarido G.R.A."/>
            <person name="Almeida C.A."/>
            <person name="Ferrarezi J.A."/>
            <person name="Labate C.A."/>
        </authorList>
    </citation>
    <scope>NUCLEOTIDE SEQUENCE</scope>
    <source>
        <strain evidence="2">MF-1</strain>
    </source>
</reference>
<dbReference type="EMBL" id="AVOT02011152">
    <property type="protein sequence ID" value="MBW0491575.1"/>
    <property type="molecule type" value="Genomic_DNA"/>
</dbReference>
<evidence type="ECO:0000313" key="3">
    <source>
        <dbReference type="Proteomes" id="UP000765509"/>
    </source>
</evidence>
<feature type="compositionally biased region" description="Polar residues" evidence="1">
    <location>
        <begin position="119"/>
        <end position="135"/>
    </location>
</feature>
<name>A0A9Q3H716_9BASI</name>
<evidence type="ECO:0000256" key="1">
    <source>
        <dbReference type="SAM" id="MobiDB-lite"/>
    </source>
</evidence>